<comment type="similarity">
    <text evidence="5">Belongs to the cytochrome P450 family.</text>
</comment>
<dbReference type="PANTHER" id="PTHR24291">
    <property type="entry name" value="CYTOCHROME P450 FAMILY 4"/>
    <property type="match status" value="1"/>
</dbReference>
<evidence type="ECO:0000256" key="3">
    <source>
        <dbReference type="ARBA" id="ARBA00004174"/>
    </source>
</evidence>
<evidence type="ECO:0000256" key="11">
    <source>
        <dbReference type="ARBA" id="ARBA00023004"/>
    </source>
</evidence>
<evidence type="ECO:0000256" key="13">
    <source>
        <dbReference type="ARBA" id="ARBA00023136"/>
    </source>
</evidence>
<dbReference type="EMBL" id="OU893334">
    <property type="protein sequence ID" value="CAG9791315.1"/>
    <property type="molecule type" value="Genomic_DNA"/>
</dbReference>
<evidence type="ECO:0000256" key="2">
    <source>
        <dbReference type="ARBA" id="ARBA00003690"/>
    </source>
</evidence>
<keyword evidence="8" id="KW-0256">Endoplasmic reticulum</keyword>
<comment type="cofactor">
    <cofactor evidence="1">
        <name>heme</name>
        <dbReference type="ChEBI" id="CHEBI:30413"/>
    </cofactor>
</comment>
<evidence type="ECO:0000256" key="1">
    <source>
        <dbReference type="ARBA" id="ARBA00001971"/>
    </source>
</evidence>
<evidence type="ECO:0000313" key="14">
    <source>
        <dbReference type="EMBL" id="CAG9791315.1"/>
    </source>
</evidence>
<dbReference type="InterPro" id="IPR036396">
    <property type="entry name" value="Cyt_P450_sf"/>
</dbReference>
<dbReference type="Gene3D" id="1.10.630.10">
    <property type="entry name" value="Cytochrome P450"/>
    <property type="match status" value="1"/>
</dbReference>
<evidence type="ECO:0000256" key="9">
    <source>
        <dbReference type="ARBA" id="ARBA00022848"/>
    </source>
</evidence>
<evidence type="ECO:0000313" key="15">
    <source>
        <dbReference type="Proteomes" id="UP001153714"/>
    </source>
</evidence>
<dbReference type="GO" id="GO:0016705">
    <property type="term" value="F:oxidoreductase activity, acting on paired donors, with incorporation or reduction of molecular oxygen"/>
    <property type="evidence" value="ECO:0007669"/>
    <property type="project" value="InterPro"/>
</dbReference>
<dbReference type="GO" id="GO:0005789">
    <property type="term" value="C:endoplasmic reticulum membrane"/>
    <property type="evidence" value="ECO:0007669"/>
    <property type="project" value="UniProtKB-SubCell"/>
</dbReference>
<evidence type="ECO:0000256" key="8">
    <source>
        <dbReference type="ARBA" id="ARBA00022824"/>
    </source>
</evidence>
<evidence type="ECO:0000256" key="10">
    <source>
        <dbReference type="ARBA" id="ARBA00023002"/>
    </source>
</evidence>
<comment type="function">
    <text evidence="2">May be involved in the metabolism of insect hormones and in the breakdown of synthetic insecticides.</text>
</comment>
<keyword evidence="6" id="KW-0349">Heme</keyword>
<gene>
    <name evidence="14" type="ORF">DIATSA_LOCUS8937</name>
</gene>
<evidence type="ECO:0000256" key="5">
    <source>
        <dbReference type="ARBA" id="ARBA00010617"/>
    </source>
</evidence>
<dbReference type="Proteomes" id="UP001153714">
    <property type="component" value="Chromosome 3"/>
</dbReference>
<evidence type="ECO:0000256" key="7">
    <source>
        <dbReference type="ARBA" id="ARBA00022723"/>
    </source>
</evidence>
<keyword evidence="10" id="KW-0560">Oxidoreductase</keyword>
<dbReference type="GO" id="GO:0004497">
    <property type="term" value="F:monooxygenase activity"/>
    <property type="evidence" value="ECO:0007669"/>
    <property type="project" value="UniProtKB-KW"/>
</dbReference>
<organism evidence="14 15">
    <name type="scientific">Diatraea saccharalis</name>
    <name type="common">sugarcane borer</name>
    <dbReference type="NCBI Taxonomy" id="40085"/>
    <lineage>
        <taxon>Eukaryota</taxon>
        <taxon>Metazoa</taxon>
        <taxon>Ecdysozoa</taxon>
        <taxon>Arthropoda</taxon>
        <taxon>Hexapoda</taxon>
        <taxon>Insecta</taxon>
        <taxon>Pterygota</taxon>
        <taxon>Neoptera</taxon>
        <taxon>Endopterygota</taxon>
        <taxon>Lepidoptera</taxon>
        <taxon>Glossata</taxon>
        <taxon>Ditrysia</taxon>
        <taxon>Pyraloidea</taxon>
        <taxon>Crambidae</taxon>
        <taxon>Crambinae</taxon>
        <taxon>Diatraea</taxon>
    </lineage>
</organism>
<sequence length="145" mass="16626">MQEDYGDVIRFWLGPDLNFVIGSPDELKILLTNTKLSCKGPQYKYMTDIIGGGILSGSGPEWRRHRKIANPNYGKRAIEHYGQIFNHEVDLLMEELRKKPMNVEFDIYKDIVKTTSYSVCRSLMGLTKEQTMSLPGLQELIDQTP</sequence>
<reference evidence="14" key="2">
    <citation type="submission" date="2022-10" db="EMBL/GenBank/DDBJ databases">
        <authorList>
            <consortium name="ENA_rothamsted_submissions"/>
            <consortium name="culmorum"/>
            <person name="King R."/>
        </authorList>
    </citation>
    <scope>NUCLEOTIDE SEQUENCE</scope>
</reference>
<proteinExistence type="inferred from homology"/>
<protein>
    <recommendedName>
        <fullName evidence="16">Cytochrome P450</fullName>
    </recommendedName>
</protein>
<dbReference type="SUPFAM" id="SSF48264">
    <property type="entry name" value="Cytochrome P450"/>
    <property type="match status" value="1"/>
</dbReference>
<name>A0A9N9R6N8_9NEOP</name>
<evidence type="ECO:0008006" key="16">
    <source>
        <dbReference type="Google" id="ProtNLM"/>
    </source>
</evidence>
<keyword evidence="12" id="KW-0503">Monooxygenase</keyword>
<dbReference type="InterPro" id="IPR050196">
    <property type="entry name" value="Cytochrome_P450_Monoox"/>
</dbReference>
<comment type="subcellular location">
    <subcellularLocation>
        <location evidence="4">Endoplasmic reticulum membrane</location>
        <topology evidence="4">Peripheral membrane protein</topology>
    </subcellularLocation>
    <subcellularLocation>
        <location evidence="3">Microsome membrane</location>
        <topology evidence="3">Peripheral membrane protein</topology>
    </subcellularLocation>
</comment>
<dbReference type="InterPro" id="IPR001128">
    <property type="entry name" value="Cyt_P450"/>
</dbReference>
<keyword evidence="15" id="KW-1185">Reference proteome</keyword>
<dbReference type="GO" id="GO:0020037">
    <property type="term" value="F:heme binding"/>
    <property type="evidence" value="ECO:0007669"/>
    <property type="project" value="InterPro"/>
</dbReference>
<evidence type="ECO:0000256" key="12">
    <source>
        <dbReference type="ARBA" id="ARBA00023033"/>
    </source>
</evidence>
<dbReference type="OrthoDB" id="6692864at2759"/>
<keyword evidence="13" id="KW-0472">Membrane</keyword>
<dbReference type="AlphaFoldDB" id="A0A9N9R6N8"/>
<keyword evidence="11" id="KW-0408">Iron</keyword>
<evidence type="ECO:0000256" key="6">
    <source>
        <dbReference type="ARBA" id="ARBA00022617"/>
    </source>
</evidence>
<evidence type="ECO:0000256" key="4">
    <source>
        <dbReference type="ARBA" id="ARBA00004406"/>
    </source>
</evidence>
<dbReference type="PANTHER" id="PTHR24291:SF189">
    <property type="entry name" value="CYTOCHROME P450 4C3-RELATED"/>
    <property type="match status" value="1"/>
</dbReference>
<reference evidence="14" key="1">
    <citation type="submission" date="2021-12" db="EMBL/GenBank/DDBJ databases">
        <authorList>
            <person name="King R."/>
        </authorList>
    </citation>
    <scope>NUCLEOTIDE SEQUENCE</scope>
</reference>
<dbReference type="Pfam" id="PF00067">
    <property type="entry name" value="p450"/>
    <property type="match status" value="1"/>
</dbReference>
<accession>A0A9N9R6N8</accession>
<dbReference type="GO" id="GO:0005506">
    <property type="term" value="F:iron ion binding"/>
    <property type="evidence" value="ECO:0007669"/>
    <property type="project" value="InterPro"/>
</dbReference>
<keyword evidence="7" id="KW-0479">Metal-binding</keyword>
<keyword evidence="9" id="KW-0492">Microsome</keyword>